<evidence type="ECO:0000256" key="1">
    <source>
        <dbReference type="ARBA" id="ARBA00004651"/>
    </source>
</evidence>
<dbReference type="Gene3D" id="1.10.3720.10">
    <property type="entry name" value="MetI-like"/>
    <property type="match status" value="1"/>
</dbReference>
<keyword evidence="3 8" id="KW-0813">Transport</keyword>
<feature type="transmembrane region" description="Helical" evidence="8">
    <location>
        <begin position="116"/>
        <end position="138"/>
    </location>
</feature>
<keyword evidence="5 8" id="KW-0812">Transmembrane</keyword>
<protein>
    <submittedName>
        <fullName evidence="10">Spermidine/putrescine ABC transporter permease PotB</fullName>
    </submittedName>
</protein>
<dbReference type="InterPro" id="IPR035906">
    <property type="entry name" value="MetI-like_sf"/>
</dbReference>
<feature type="transmembrane region" description="Helical" evidence="8">
    <location>
        <begin position="83"/>
        <end position="104"/>
    </location>
</feature>
<sequence>MSKSPVTHRYSALARFKANGFRNMAVTVIVGWLLVFVFLPNLMIIATSFMTRDHASLVSLVFSTDSYRRLFDPLYAQVLGHSLLMAGIATCLCLAIGYPFAFIIAKLPARWRPIMLFLVIVPFWTNSLIRTYALKIVLGTKGLLNTALLSMGLIEQPLRIMFTEIAVIIGLVYILLPFMVLPLYSAIEKLDGRLLEAARDLGAGAMARFFRIILPLTLPGIVAGCLLVFLPALGMFYISDLLGGAKNLLIGNIIKTQFLNIRDWPFGAATSVTLTLLMAGLMYLYYRATKLLHKKVTLDD</sequence>
<dbReference type="GO" id="GO:0055085">
    <property type="term" value="P:transmembrane transport"/>
    <property type="evidence" value="ECO:0007669"/>
    <property type="project" value="InterPro"/>
</dbReference>
<evidence type="ECO:0000256" key="2">
    <source>
        <dbReference type="ARBA" id="ARBA00007069"/>
    </source>
</evidence>
<evidence type="ECO:0000313" key="11">
    <source>
        <dbReference type="Proteomes" id="UP000243937"/>
    </source>
</evidence>
<evidence type="ECO:0000256" key="8">
    <source>
        <dbReference type="RuleBase" id="RU363032"/>
    </source>
</evidence>
<dbReference type="GO" id="GO:0005886">
    <property type="term" value="C:plasma membrane"/>
    <property type="evidence" value="ECO:0007669"/>
    <property type="project" value="UniProtKB-SubCell"/>
</dbReference>
<comment type="subcellular location">
    <subcellularLocation>
        <location evidence="1 8">Cell membrane</location>
        <topology evidence="1 8">Multi-pass membrane protein</topology>
    </subcellularLocation>
</comment>
<name>A0A1Y0D8I3_9GAMM</name>
<dbReference type="NCBIfam" id="NF007044">
    <property type="entry name" value="PRK09497.1"/>
    <property type="match status" value="1"/>
</dbReference>
<dbReference type="RefSeq" id="WP_087038537.1">
    <property type="nucleotide sequence ID" value="NZ_CP021377.1"/>
</dbReference>
<dbReference type="Pfam" id="PF00528">
    <property type="entry name" value="BPD_transp_1"/>
    <property type="match status" value="1"/>
</dbReference>
<feature type="domain" description="ABC transmembrane type-1" evidence="9">
    <location>
        <begin position="79"/>
        <end position="285"/>
    </location>
</feature>
<dbReference type="KEGG" id="opf:CBP31_00115"/>
<dbReference type="OrthoDB" id="9807047at2"/>
<keyword evidence="11" id="KW-1185">Reference proteome</keyword>
<dbReference type="PANTHER" id="PTHR42929">
    <property type="entry name" value="INNER MEMBRANE ABC TRANSPORTER PERMEASE PROTEIN YDCU-RELATED-RELATED"/>
    <property type="match status" value="1"/>
</dbReference>
<dbReference type="PROSITE" id="PS50928">
    <property type="entry name" value="ABC_TM1"/>
    <property type="match status" value="1"/>
</dbReference>
<evidence type="ECO:0000313" key="10">
    <source>
        <dbReference type="EMBL" id="ART83862.1"/>
    </source>
</evidence>
<evidence type="ECO:0000256" key="5">
    <source>
        <dbReference type="ARBA" id="ARBA00022692"/>
    </source>
</evidence>
<keyword evidence="7 8" id="KW-0472">Membrane</keyword>
<dbReference type="AlphaFoldDB" id="A0A1Y0D8I3"/>
<evidence type="ECO:0000259" key="9">
    <source>
        <dbReference type="PROSITE" id="PS50928"/>
    </source>
</evidence>
<evidence type="ECO:0000256" key="6">
    <source>
        <dbReference type="ARBA" id="ARBA00022989"/>
    </source>
</evidence>
<dbReference type="SUPFAM" id="SSF161098">
    <property type="entry name" value="MetI-like"/>
    <property type="match status" value="1"/>
</dbReference>
<keyword evidence="4" id="KW-1003">Cell membrane</keyword>
<reference evidence="10 11" key="1">
    <citation type="journal article" date="2014" name="Int. J. Syst. Evol. Microbiol.">
        <title>Oceanisphaera profunda sp. nov., a marine bacterium isolated from deep-sea sediment, and emended description of the genus Oceanisphaera.</title>
        <authorList>
            <person name="Xu Z."/>
            <person name="Zhang X.Y."/>
            <person name="Su H.N."/>
            <person name="Yu Z.C."/>
            <person name="Liu C."/>
            <person name="Li H."/>
            <person name="Chen X.L."/>
            <person name="Song X.Y."/>
            <person name="Xie B.B."/>
            <person name="Qin Q.L."/>
            <person name="Zhou B.C."/>
            <person name="Shi M."/>
            <person name="Huang Y."/>
            <person name="Zhang Y.Z."/>
        </authorList>
    </citation>
    <scope>NUCLEOTIDE SEQUENCE [LARGE SCALE GENOMIC DNA]</scope>
    <source>
        <strain evidence="10 11">SM1222</strain>
    </source>
</reference>
<dbReference type="EMBL" id="CP021377">
    <property type="protein sequence ID" value="ART83862.1"/>
    <property type="molecule type" value="Genomic_DNA"/>
</dbReference>
<dbReference type="PANTHER" id="PTHR42929:SF1">
    <property type="entry name" value="INNER MEMBRANE ABC TRANSPORTER PERMEASE PROTEIN YDCU-RELATED"/>
    <property type="match status" value="1"/>
</dbReference>
<evidence type="ECO:0000256" key="4">
    <source>
        <dbReference type="ARBA" id="ARBA00022475"/>
    </source>
</evidence>
<feature type="transmembrane region" description="Helical" evidence="8">
    <location>
        <begin position="216"/>
        <end position="238"/>
    </location>
</feature>
<keyword evidence="6 8" id="KW-1133">Transmembrane helix</keyword>
<proteinExistence type="inferred from homology"/>
<comment type="similarity">
    <text evidence="2">Belongs to the binding-protein-dependent transport system permease family. CysTW subfamily.</text>
</comment>
<gene>
    <name evidence="10" type="ORF">CBP31_00115</name>
</gene>
<dbReference type="InterPro" id="IPR000515">
    <property type="entry name" value="MetI-like"/>
</dbReference>
<dbReference type="Proteomes" id="UP000243937">
    <property type="component" value="Chromosome"/>
</dbReference>
<evidence type="ECO:0000256" key="7">
    <source>
        <dbReference type="ARBA" id="ARBA00023136"/>
    </source>
</evidence>
<feature type="transmembrane region" description="Helical" evidence="8">
    <location>
        <begin position="158"/>
        <end position="184"/>
    </location>
</feature>
<evidence type="ECO:0000256" key="3">
    <source>
        <dbReference type="ARBA" id="ARBA00022448"/>
    </source>
</evidence>
<feature type="transmembrane region" description="Helical" evidence="8">
    <location>
        <begin position="266"/>
        <end position="286"/>
    </location>
</feature>
<organism evidence="10 11">
    <name type="scientific">Oceanisphaera profunda</name>
    <dbReference type="NCBI Taxonomy" id="1416627"/>
    <lineage>
        <taxon>Bacteria</taxon>
        <taxon>Pseudomonadati</taxon>
        <taxon>Pseudomonadota</taxon>
        <taxon>Gammaproteobacteria</taxon>
        <taxon>Aeromonadales</taxon>
        <taxon>Aeromonadaceae</taxon>
        <taxon>Oceanisphaera</taxon>
    </lineage>
</organism>
<dbReference type="CDD" id="cd06261">
    <property type="entry name" value="TM_PBP2"/>
    <property type="match status" value="1"/>
</dbReference>
<feature type="transmembrane region" description="Helical" evidence="8">
    <location>
        <begin position="21"/>
        <end position="46"/>
    </location>
</feature>
<accession>A0A1Y0D8I3</accession>